<accession>A0A4P6XFH4</accession>
<dbReference type="Pfam" id="PF12660">
    <property type="entry name" value="zf-TFIIIC"/>
    <property type="match status" value="1"/>
</dbReference>
<evidence type="ECO:0000259" key="2">
    <source>
        <dbReference type="Pfam" id="PF12660"/>
    </source>
</evidence>
<name>A0A4P6XFH4_9ASCO</name>
<protein>
    <submittedName>
        <fullName evidence="3">Zinc-finger of transcription factor IIIC complex</fullName>
    </submittedName>
</protein>
<keyword evidence="3" id="KW-0479">Metal-binding</keyword>
<keyword evidence="3" id="KW-0863">Zinc-finger</keyword>
<dbReference type="Pfam" id="PF12657">
    <property type="entry name" value="TFIIIC_delta"/>
    <property type="match status" value="1"/>
</dbReference>
<evidence type="ECO:0000313" key="4">
    <source>
        <dbReference type="Proteomes" id="UP000292447"/>
    </source>
</evidence>
<keyword evidence="4" id="KW-1185">Reference proteome</keyword>
<feature type="domain" description="Transcription factor IIIC putative zinc-finger" evidence="2">
    <location>
        <begin position="655"/>
        <end position="724"/>
    </location>
</feature>
<feature type="domain" description="Transcription factor IIIC 90kDa subunit N-terminal" evidence="1">
    <location>
        <begin position="22"/>
        <end position="440"/>
    </location>
</feature>
<dbReference type="GO" id="GO:0008270">
    <property type="term" value="F:zinc ion binding"/>
    <property type="evidence" value="ECO:0007669"/>
    <property type="project" value="UniProtKB-KW"/>
</dbReference>
<dbReference type="AlphaFoldDB" id="A0A4P6XFH4"/>
<sequence length="732" mass="81214">MSRPITVLRATIGSGILEPVQCSENMQLAINSTNHITIVEPKLPLLHQCLSNVGESSLAAPDPSVYFDVRSVFHIETKDSLGFQIFSRILIEDLETMFGFSRISEPIIVGHAWSPVEPSTRDCYLGVLLNTGEVLVLKRATLDASSYEVQFRSFPCILDQMAVPLKRLTIEGDIILTGAQFLELKVTSFLFGKTVDGALVISLAHESGDITIHALVEGLPLLQRLKTSGLVVKLLWSSSCNEFYFVLNDNSVWGYKLGLAMSIEDGPVQVKSPSRFIVSHLHHHAASNNVIVTDSRSINCGSLGSQLVSANLPFHTTIVNVSVIENASTITVLLPYESGHLCLANIDPASKSIEIIQDPSGWEAFCHLTLHRYQALLAKEQVKALSKPFQPYLAETVEGQITVHGCVPMPANDMLAVVYSLTPTNTITHTIKSRREFKIGLLLLRNWIPAGKEYDLFGASALTYLSSLILRDRNEIPRADKDVRDGKSEALNTYVAKLKDWKLARFTDPLAMELTVTPKASLEESIISNFSRSTAVDSLQKHFLVNIVLQKTFRAIRTNNEKAFETLDQELVAIAREQDIISSKIRTQLASIVVLWASEQSITSFDSTLDTFLLNTYRVVLLHSNMALAELPIPESVKLTISTDVCTEMFEISKEQVISSLKTVMSSSKHSWPRCDMTLLPILDLSNKSDELESHNYLSAKRDESHILNALFSCLNYCIYTGTRTFDLKVGV</sequence>
<gene>
    <name evidence="3" type="primary">MPUL0A06320</name>
    <name evidence="3" type="ORF">METSCH_A06320</name>
</gene>
<dbReference type="Proteomes" id="UP000292447">
    <property type="component" value="Chromosome I"/>
</dbReference>
<evidence type="ECO:0000313" key="3">
    <source>
        <dbReference type="EMBL" id="QBM86000.1"/>
    </source>
</evidence>
<organism evidence="3 4">
    <name type="scientific">Metschnikowia aff. pulcherrima</name>
    <dbReference type="NCBI Taxonomy" id="2163413"/>
    <lineage>
        <taxon>Eukaryota</taxon>
        <taxon>Fungi</taxon>
        <taxon>Dikarya</taxon>
        <taxon>Ascomycota</taxon>
        <taxon>Saccharomycotina</taxon>
        <taxon>Pichiomycetes</taxon>
        <taxon>Metschnikowiaceae</taxon>
        <taxon>Metschnikowia</taxon>
    </lineage>
</organism>
<dbReference type="EMBL" id="CP034456">
    <property type="protein sequence ID" value="QBM86000.1"/>
    <property type="molecule type" value="Genomic_DNA"/>
</dbReference>
<proteinExistence type="predicted"/>
<reference evidence="4" key="1">
    <citation type="submission" date="2019-03" db="EMBL/GenBank/DDBJ databases">
        <title>Snf2 controls pulcherriminic acid biosynthesis and connects pigmentation and antifungal activity of the yeast Metschnikowia pulcherrima.</title>
        <authorList>
            <person name="Gore-Lloyd D."/>
            <person name="Sumann I."/>
            <person name="Brachmann A.O."/>
            <person name="Schneeberger K."/>
            <person name="Ortiz-Merino R.A."/>
            <person name="Moreno-Beltran M."/>
            <person name="Schlaefli M."/>
            <person name="Kirner P."/>
            <person name="Santos Kron A."/>
            <person name="Wolfe K.H."/>
            <person name="Piel J."/>
            <person name="Ahrens C.H."/>
            <person name="Henk D."/>
            <person name="Freimoser F.M."/>
        </authorList>
    </citation>
    <scope>NUCLEOTIDE SEQUENCE [LARGE SCALE GENOMIC DNA]</scope>
    <source>
        <strain evidence="4">APC 1.2</strain>
    </source>
</reference>
<evidence type="ECO:0000259" key="1">
    <source>
        <dbReference type="Pfam" id="PF12657"/>
    </source>
</evidence>
<keyword evidence="3" id="KW-0862">Zinc</keyword>
<dbReference type="InterPro" id="IPR024764">
    <property type="entry name" value="TFIIIC_Znf"/>
</dbReference>
<dbReference type="InterPro" id="IPR024761">
    <property type="entry name" value="TFIIIC_delta_N"/>
</dbReference>